<sequence length="63" mass="7285">MIVSPQKISNLEQLLPKTNFIRTHKSFIAAKNKIKQIEGNRILIDAYKVPIGQTYKENIMMLL</sequence>
<name>A0A6I4NGR3_9FLAO</name>
<dbReference type="InterPro" id="IPR007492">
    <property type="entry name" value="LytTR_DNA-bd_dom"/>
</dbReference>
<dbReference type="Pfam" id="PF04397">
    <property type="entry name" value="LytTR"/>
    <property type="match status" value="1"/>
</dbReference>
<accession>A0A6I4NGR3</accession>
<dbReference type="PROSITE" id="PS50930">
    <property type="entry name" value="HTH_LYTTR"/>
    <property type="match status" value="1"/>
</dbReference>
<gene>
    <name evidence="2" type="ORF">GON26_01875</name>
</gene>
<keyword evidence="3" id="KW-1185">Reference proteome</keyword>
<evidence type="ECO:0000313" key="2">
    <source>
        <dbReference type="EMBL" id="MWB93093.1"/>
    </source>
</evidence>
<organism evidence="2 3">
    <name type="scientific">Flavobacterium hydrocarbonoxydans</name>
    <dbReference type="NCBI Taxonomy" id="2683249"/>
    <lineage>
        <taxon>Bacteria</taxon>
        <taxon>Pseudomonadati</taxon>
        <taxon>Bacteroidota</taxon>
        <taxon>Flavobacteriia</taxon>
        <taxon>Flavobacteriales</taxon>
        <taxon>Flavobacteriaceae</taxon>
        <taxon>Flavobacterium</taxon>
    </lineage>
</organism>
<dbReference type="Proteomes" id="UP000471501">
    <property type="component" value="Unassembled WGS sequence"/>
</dbReference>
<comment type="caution">
    <text evidence="2">The sequence shown here is derived from an EMBL/GenBank/DDBJ whole genome shotgun (WGS) entry which is preliminary data.</text>
</comment>
<dbReference type="EMBL" id="WSTB01000001">
    <property type="protein sequence ID" value="MWB93093.1"/>
    <property type="molecule type" value="Genomic_DNA"/>
</dbReference>
<evidence type="ECO:0000313" key="3">
    <source>
        <dbReference type="Proteomes" id="UP000471501"/>
    </source>
</evidence>
<evidence type="ECO:0000259" key="1">
    <source>
        <dbReference type="PROSITE" id="PS50930"/>
    </source>
</evidence>
<proteinExistence type="predicted"/>
<dbReference type="GO" id="GO:0003677">
    <property type="term" value="F:DNA binding"/>
    <property type="evidence" value="ECO:0007669"/>
    <property type="project" value="InterPro"/>
</dbReference>
<protein>
    <recommendedName>
        <fullName evidence="1">HTH LytTR-type domain-containing protein</fullName>
    </recommendedName>
</protein>
<feature type="domain" description="HTH LytTR-type" evidence="1">
    <location>
        <begin position="1"/>
        <end position="38"/>
    </location>
</feature>
<reference evidence="2 3" key="1">
    <citation type="submission" date="2019-12" db="EMBL/GenBank/DDBJ databases">
        <authorList>
            <person name="Kim Y.S."/>
        </authorList>
    </citation>
    <scope>NUCLEOTIDE SEQUENCE [LARGE SCALE GENOMIC DNA]</scope>
    <source>
        <strain evidence="2 3">GA093</strain>
    </source>
</reference>
<dbReference type="AlphaFoldDB" id="A0A6I4NGR3"/>
<dbReference type="Gene3D" id="2.40.50.1020">
    <property type="entry name" value="LytTr DNA-binding domain"/>
    <property type="match status" value="1"/>
</dbReference>